<dbReference type="Proteomes" id="UP000231791">
    <property type="component" value="Chromosome"/>
</dbReference>
<dbReference type="AlphaFoldDB" id="A0A2K8P9Z8"/>
<dbReference type="KEGG" id="slx:SLAV_08515"/>
<organism evidence="1 2">
    <name type="scientific">Streptomyces lavendulae subsp. lavendulae</name>
    <dbReference type="NCBI Taxonomy" id="58340"/>
    <lineage>
        <taxon>Bacteria</taxon>
        <taxon>Bacillati</taxon>
        <taxon>Actinomycetota</taxon>
        <taxon>Actinomycetes</taxon>
        <taxon>Kitasatosporales</taxon>
        <taxon>Streptomycetaceae</taxon>
        <taxon>Streptomyces</taxon>
    </lineage>
</organism>
<evidence type="ECO:0000313" key="2">
    <source>
        <dbReference type="Proteomes" id="UP000231791"/>
    </source>
</evidence>
<accession>A0A2K8P9Z8</accession>
<proteinExistence type="predicted"/>
<gene>
    <name evidence="1" type="ORF">SLAV_08515</name>
</gene>
<keyword evidence="2" id="KW-1185">Reference proteome</keyword>
<evidence type="ECO:0000313" key="1">
    <source>
        <dbReference type="EMBL" id="ATZ23574.1"/>
    </source>
</evidence>
<sequence>MPAVNETKRLGLAALGALLAGGLLLAACADPDVQTPPKGPGEVVLPHRGDGLPSHG</sequence>
<dbReference type="EMBL" id="CP024985">
    <property type="protein sequence ID" value="ATZ23574.1"/>
    <property type="molecule type" value="Genomic_DNA"/>
</dbReference>
<protein>
    <submittedName>
        <fullName evidence="1">Uncharacterized protein</fullName>
    </submittedName>
</protein>
<name>A0A2K8P9Z8_STRLA</name>
<reference evidence="1 2" key="1">
    <citation type="submission" date="2017-11" db="EMBL/GenBank/DDBJ databases">
        <title>Complete genome sequence of Streptomyces lavendulae subsp. lavendulae CCM 3239 (formerly 'Streptomyces aureofaciens CCM 3239'), the producer of the angucycline-type antibiotic auricin.</title>
        <authorList>
            <person name="Busche T."/>
            <person name="Novakova R."/>
            <person name="Al'Dilaimi A."/>
            <person name="Homerova D."/>
            <person name="Feckova L."/>
            <person name="Rezuchova B."/>
            <person name="Mingyar E."/>
            <person name="Csolleiova D."/>
            <person name="Bekeova C."/>
            <person name="Winkler A."/>
            <person name="Sevcikova B."/>
            <person name="Kalinowski J."/>
            <person name="Kormanec J."/>
            <person name="Ruckert C."/>
        </authorList>
    </citation>
    <scope>NUCLEOTIDE SEQUENCE [LARGE SCALE GENOMIC DNA]</scope>
    <source>
        <strain evidence="1 2">CCM 3239</strain>
    </source>
</reference>